<name>A0A246GKJ6_9FLAO</name>
<keyword evidence="1" id="KW-0812">Transmembrane</keyword>
<dbReference type="AlphaFoldDB" id="A0A246GKJ6"/>
<comment type="caution">
    <text evidence="3">The sequence shown here is derived from an EMBL/GenBank/DDBJ whole genome shotgun (WGS) entry which is preliminary data.</text>
</comment>
<dbReference type="EMBL" id="MTCZ01000019">
    <property type="protein sequence ID" value="OWP84756.1"/>
    <property type="molecule type" value="Genomic_DNA"/>
</dbReference>
<evidence type="ECO:0000313" key="3">
    <source>
        <dbReference type="EMBL" id="OWP84756.1"/>
    </source>
</evidence>
<keyword evidence="1" id="KW-1133">Transmembrane helix</keyword>
<proteinExistence type="predicted"/>
<evidence type="ECO:0000313" key="4">
    <source>
        <dbReference type="Proteomes" id="UP000197768"/>
    </source>
</evidence>
<dbReference type="RefSeq" id="WP_088391120.1">
    <property type="nucleotide sequence ID" value="NZ_JAZGZR010000002.1"/>
</dbReference>
<dbReference type="Proteomes" id="UP000197768">
    <property type="component" value="Unassembled WGS sequence"/>
</dbReference>
<reference evidence="3 4" key="1">
    <citation type="journal article" date="2017" name="Infect. Genet. Evol.">
        <title>Comparative genome analysis of fish pathogen Flavobacterium columnare reveals extensive sequence diversity within the species.</title>
        <authorList>
            <person name="Kayansamruaj P."/>
            <person name="Dong H.T."/>
            <person name="Hirono I."/>
            <person name="Kondo H."/>
            <person name="Senapin S."/>
            <person name="Rodkhum C."/>
        </authorList>
    </citation>
    <scope>NUCLEOTIDE SEQUENCE [LARGE SCALE GENOMIC DNA]</scope>
    <source>
        <strain evidence="3 4">1215</strain>
    </source>
</reference>
<evidence type="ECO:0000313" key="5">
    <source>
        <dbReference type="Proteomes" id="UP001621813"/>
    </source>
</evidence>
<gene>
    <name evidence="3" type="ORF">BWK59_03565</name>
    <name evidence="2" type="ORF">V3Q77_00920</name>
</gene>
<dbReference type="Proteomes" id="UP001621813">
    <property type="component" value="Unassembled WGS sequence"/>
</dbReference>
<dbReference type="EMBL" id="JAZGZR010000002">
    <property type="protein sequence ID" value="MFK7048446.1"/>
    <property type="molecule type" value="Genomic_DNA"/>
</dbReference>
<sequence length="165" mass="19716">MKKNNPYLKAFSLLEAIVSMAIAAIIMGLTFVIFSMITERMLDYKKQNQATHDVNRLTYSLHKDIFDSDKMEFLENQLHFSNYTGSVVRYYWEERYIIRRNETFVDTFDIAVKHFQIDSLHNRSGKLHFQKIKMKISSDSLLMDLNFYKPIFAQDLIQKKYKDEF</sequence>
<evidence type="ECO:0000313" key="2">
    <source>
        <dbReference type="EMBL" id="MFK7048446.1"/>
    </source>
</evidence>
<reference evidence="2 5" key="2">
    <citation type="submission" date="2024-02" db="EMBL/GenBank/DDBJ databases">
        <title>Comparative Genomic Analysis of Flavobacterium Species Causing Columnaris Disease of Freshwater Fish in Thailand: Insights into Virulence and Resistance Mechanisms.</title>
        <authorList>
            <person name="Nguyen D."/>
            <person name="Chokmangmeepisarn P."/>
            <person name="Khianchaikhan K."/>
            <person name="Morishita M."/>
            <person name="Bunnoy A."/>
            <person name="Rodkhum C."/>
        </authorList>
    </citation>
    <scope>NUCLEOTIDE SEQUENCE [LARGE SCALE GENOMIC DNA]</scope>
    <source>
        <strain evidence="2 5">KCRT2007</strain>
    </source>
</reference>
<dbReference type="OrthoDB" id="1365376at2"/>
<organism evidence="3 4">
    <name type="scientific">Flavobacterium davisii</name>
    <dbReference type="NCBI Taxonomy" id="2906077"/>
    <lineage>
        <taxon>Bacteria</taxon>
        <taxon>Pseudomonadati</taxon>
        <taxon>Bacteroidota</taxon>
        <taxon>Flavobacteriia</taxon>
        <taxon>Flavobacteriales</taxon>
        <taxon>Flavobacteriaceae</taxon>
        <taxon>Flavobacterium</taxon>
    </lineage>
</organism>
<keyword evidence="1" id="KW-0472">Membrane</keyword>
<evidence type="ECO:0000256" key="1">
    <source>
        <dbReference type="SAM" id="Phobius"/>
    </source>
</evidence>
<accession>A0A246GKJ6</accession>
<feature type="transmembrane region" description="Helical" evidence="1">
    <location>
        <begin position="16"/>
        <end position="37"/>
    </location>
</feature>
<keyword evidence="5" id="KW-1185">Reference proteome</keyword>
<protein>
    <submittedName>
        <fullName evidence="2">Prepilin-type N-terminal cleavage/methylation domain-containing protein</fullName>
    </submittedName>
</protein>